<dbReference type="InterPro" id="IPR050731">
    <property type="entry name" value="HRD1_E3_ubiq-ligases"/>
</dbReference>
<dbReference type="InterPro" id="IPR013083">
    <property type="entry name" value="Znf_RING/FYVE/PHD"/>
</dbReference>
<reference evidence="10" key="1">
    <citation type="submission" date="2021-01" db="EMBL/GenBank/DDBJ databases">
        <authorList>
            <person name="Corre E."/>
            <person name="Pelletier E."/>
            <person name="Niang G."/>
            <person name="Scheremetjew M."/>
            <person name="Finn R."/>
            <person name="Kale V."/>
            <person name="Holt S."/>
            <person name="Cochrane G."/>
            <person name="Meng A."/>
            <person name="Brown T."/>
            <person name="Cohen L."/>
        </authorList>
    </citation>
    <scope>NUCLEOTIDE SEQUENCE</scope>
    <source>
        <strain evidence="10">CCMP219</strain>
    </source>
</reference>
<evidence type="ECO:0000256" key="4">
    <source>
        <dbReference type="PROSITE-ProRule" id="PRU00175"/>
    </source>
</evidence>
<gene>
    <name evidence="10" type="ORF">CEUR00632_LOCUS10479</name>
</gene>
<proteinExistence type="predicted"/>
<organism evidence="10">
    <name type="scientific">Chlamydomonas euryale</name>
    <dbReference type="NCBI Taxonomy" id="1486919"/>
    <lineage>
        <taxon>Eukaryota</taxon>
        <taxon>Viridiplantae</taxon>
        <taxon>Chlorophyta</taxon>
        <taxon>core chlorophytes</taxon>
        <taxon>Chlorophyceae</taxon>
        <taxon>CS clade</taxon>
        <taxon>Chlamydomonadales</taxon>
        <taxon>Chlamydomonadaceae</taxon>
        <taxon>Chlamydomonas</taxon>
    </lineage>
</organism>
<dbReference type="Gene3D" id="3.30.40.10">
    <property type="entry name" value="Zinc/RING finger domain, C3HC4 (zinc finger)"/>
    <property type="match status" value="1"/>
</dbReference>
<feature type="transmembrane region" description="Helical" evidence="7">
    <location>
        <begin position="38"/>
        <end position="59"/>
    </location>
</feature>
<protein>
    <recommendedName>
        <fullName evidence="9">RING-type domain-containing protein</fullName>
    </recommendedName>
</protein>
<feature type="coiled-coil region" evidence="5">
    <location>
        <begin position="822"/>
        <end position="887"/>
    </location>
</feature>
<dbReference type="SUPFAM" id="SSF57850">
    <property type="entry name" value="RING/U-box"/>
    <property type="match status" value="1"/>
</dbReference>
<feature type="region of interest" description="Disordered" evidence="6">
    <location>
        <begin position="430"/>
        <end position="449"/>
    </location>
</feature>
<dbReference type="AlphaFoldDB" id="A0A7R9VBC0"/>
<dbReference type="GO" id="GO:0008270">
    <property type="term" value="F:zinc ion binding"/>
    <property type="evidence" value="ECO:0007669"/>
    <property type="project" value="UniProtKB-KW"/>
</dbReference>
<keyword evidence="7" id="KW-1133">Transmembrane helix</keyword>
<accession>A0A7R9VBC0</accession>
<evidence type="ECO:0000256" key="3">
    <source>
        <dbReference type="ARBA" id="ARBA00022833"/>
    </source>
</evidence>
<feature type="compositionally biased region" description="Acidic residues" evidence="6">
    <location>
        <begin position="671"/>
        <end position="683"/>
    </location>
</feature>
<evidence type="ECO:0000256" key="6">
    <source>
        <dbReference type="SAM" id="MobiDB-lite"/>
    </source>
</evidence>
<keyword evidence="2 4" id="KW-0863">Zinc-finger</keyword>
<evidence type="ECO:0000256" key="7">
    <source>
        <dbReference type="SAM" id="Phobius"/>
    </source>
</evidence>
<feature type="transmembrane region" description="Helical" evidence="7">
    <location>
        <begin position="548"/>
        <end position="575"/>
    </location>
</feature>
<feature type="transmembrane region" description="Helical" evidence="7">
    <location>
        <begin position="274"/>
        <end position="297"/>
    </location>
</feature>
<sequence length="991" mass="106985">MGAKALAAAVAVAAWAVWAASATSSPSPDRTDELTAASLFAPASWGVISVAVWLTYVMVRGWDGLSAWDRQQFLWGTASAVAFLHYLRHDPEFRGWGDVYFFCGRRLQYCTCGFRWNALGWVKATVLWNFVLTAALGAQRLAIQVGLNGLLPGEEVVTKESFVSICWRLIPYWLNNWEQQWGAECSSMMFELPHFAVELLVILPCVQIISSRMKILAMPVVNMAEDGGAAGGDDGDNPGDRGEPPEFVREHYVPNILKGFWERRPEQRRMLPRLLANSQIMAFTVLITGLAALNALYVPLYLEQQIQHHRVTGPIQIAGRSVPWDDVRAGSAALSAPLLSAGGLTDAEAAVMMDRFGTYLAGRDAIALLGPADPWPWAWRMVAAPGGGAAAAPAAVAFPVWSANDDPTGFLSVCAAGSGAAELAQASTSPVLPGADEGSHGMHDDTATGAGYAAPPDVSMCPSRCGSLDALSRNTRKHADEIRKMQDPEHTALVPLVESALAVMRLSCEKYFVLLSVFVSYLLFSEPPPAARAMIRINARLSTIVQKVILYSFPAVCWVYGAGFVFSTFVSMVFWGGPLMQLYQALRSSASVVRIRELRPATATEIERMGGNCAICWGEMEEPNSDGDGSSGSEDGPETEQQPSNIAPIAAGVAEQERPLPELLHLTSNADDGEEDGGGDDEGDGRGDAPVASTDGFSLPCGHAYHHVCLHQWLHQCHAQGTTPTCPMCQAAIELQVMWQLPLLSRHGRADGLVLPPDGGVGAGGDGLEAAPLMINPNDAVNPEHLHLLGLLDHQRELQEMLRDMPQILPPEGFMALPEGPVQQLAAQRDALAAERAALLERRVELQRELERQQVELRQLHDQQVAVRRQEAELQAVEGQLRRQLQELHTQLPNGEHAAGAAHDAAGAAAGLEMGVRAARDAAAGRVAEPEVAPPLPLPLVPVAVQLPKGAARRAFIAKMHVIMGGKGLHWVWPKWGPPDGMFHGPKQKRQ</sequence>
<name>A0A7R9VBC0_9CHLO</name>
<evidence type="ECO:0000256" key="5">
    <source>
        <dbReference type="SAM" id="Coils"/>
    </source>
</evidence>
<evidence type="ECO:0000256" key="1">
    <source>
        <dbReference type="ARBA" id="ARBA00022723"/>
    </source>
</evidence>
<keyword evidence="7" id="KW-0472">Membrane</keyword>
<evidence type="ECO:0000256" key="2">
    <source>
        <dbReference type="ARBA" id="ARBA00022771"/>
    </source>
</evidence>
<dbReference type="SMART" id="SM00184">
    <property type="entry name" value="RING"/>
    <property type="match status" value="1"/>
</dbReference>
<feature type="chain" id="PRO_5030521082" description="RING-type domain-containing protein" evidence="8">
    <location>
        <begin position="23"/>
        <end position="991"/>
    </location>
</feature>
<dbReference type="EMBL" id="HBEC01022898">
    <property type="protein sequence ID" value="CAD8290544.1"/>
    <property type="molecule type" value="Transcribed_RNA"/>
</dbReference>
<dbReference type="PANTHER" id="PTHR22763:SF183">
    <property type="entry name" value="RING-TYPE DOMAIN-CONTAINING PROTEIN"/>
    <property type="match status" value="1"/>
</dbReference>
<feature type="region of interest" description="Disordered" evidence="6">
    <location>
        <begin position="667"/>
        <end position="691"/>
    </location>
</feature>
<dbReference type="InterPro" id="IPR001841">
    <property type="entry name" value="Znf_RING"/>
</dbReference>
<dbReference type="PROSITE" id="PS50089">
    <property type="entry name" value="ZF_RING_2"/>
    <property type="match status" value="1"/>
</dbReference>
<keyword evidence="7" id="KW-0812">Transmembrane</keyword>
<dbReference type="GO" id="GO:0061630">
    <property type="term" value="F:ubiquitin protein ligase activity"/>
    <property type="evidence" value="ECO:0007669"/>
    <property type="project" value="TreeGrafter"/>
</dbReference>
<dbReference type="GO" id="GO:0043161">
    <property type="term" value="P:proteasome-mediated ubiquitin-dependent protein catabolic process"/>
    <property type="evidence" value="ECO:0007669"/>
    <property type="project" value="TreeGrafter"/>
</dbReference>
<keyword evidence="3" id="KW-0862">Zinc</keyword>
<evidence type="ECO:0000259" key="9">
    <source>
        <dbReference type="PROSITE" id="PS50089"/>
    </source>
</evidence>
<dbReference type="GO" id="GO:0012505">
    <property type="term" value="C:endomembrane system"/>
    <property type="evidence" value="ECO:0007669"/>
    <property type="project" value="TreeGrafter"/>
</dbReference>
<evidence type="ECO:0000313" key="10">
    <source>
        <dbReference type="EMBL" id="CAD8290544.1"/>
    </source>
</evidence>
<feature type="signal peptide" evidence="8">
    <location>
        <begin position="1"/>
        <end position="22"/>
    </location>
</feature>
<keyword evidence="8" id="KW-0732">Signal</keyword>
<feature type="region of interest" description="Disordered" evidence="6">
    <location>
        <begin position="620"/>
        <end position="643"/>
    </location>
</feature>
<evidence type="ECO:0000256" key="8">
    <source>
        <dbReference type="SAM" id="SignalP"/>
    </source>
</evidence>
<keyword evidence="5" id="KW-0175">Coiled coil</keyword>
<feature type="domain" description="RING-type" evidence="9">
    <location>
        <begin position="699"/>
        <end position="730"/>
    </location>
</feature>
<keyword evidence="1" id="KW-0479">Metal-binding</keyword>
<dbReference type="PANTHER" id="PTHR22763">
    <property type="entry name" value="RING ZINC FINGER PROTEIN"/>
    <property type="match status" value="1"/>
</dbReference>
<feature type="compositionally biased region" description="Basic and acidic residues" evidence="6">
    <location>
        <begin position="437"/>
        <end position="446"/>
    </location>
</feature>